<dbReference type="PANTHER" id="PTHR10961:SF46">
    <property type="entry name" value="PEROXISOMAL SARCOSINE OXIDASE"/>
    <property type="match status" value="1"/>
</dbReference>
<feature type="domain" description="FAD dependent oxidoreductase" evidence="6">
    <location>
        <begin position="4"/>
        <end position="366"/>
    </location>
</feature>
<keyword evidence="8" id="KW-1185">Reference proteome</keyword>
<dbReference type="Pfam" id="PF01266">
    <property type="entry name" value="DAO"/>
    <property type="match status" value="1"/>
</dbReference>
<keyword evidence="3" id="KW-0285">Flavoprotein</keyword>
<evidence type="ECO:0000313" key="8">
    <source>
        <dbReference type="Proteomes" id="UP001152320"/>
    </source>
</evidence>
<dbReference type="EMBL" id="JAIZAY010000022">
    <property type="protein sequence ID" value="KAJ8021013.1"/>
    <property type="molecule type" value="Genomic_DNA"/>
</dbReference>
<comment type="similarity">
    <text evidence="2">Belongs to the MSOX/MTOX family.</text>
</comment>
<evidence type="ECO:0000256" key="4">
    <source>
        <dbReference type="ARBA" id="ARBA00022827"/>
    </source>
</evidence>
<dbReference type="GO" id="GO:0005777">
    <property type="term" value="C:peroxisome"/>
    <property type="evidence" value="ECO:0007669"/>
    <property type="project" value="TreeGrafter"/>
</dbReference>
<dbReference type="InterPro" id="IPR036188">
    <property type="entry name" value="FAD/NAD-bd_sf"/>
</dbReference>
<evidence type="ECO:0000256" key="2">
    <source>
        <dbReference type="ARBA" id="ARBA00010989"/>
    </source>
</evidence>
<dbReference type="InterPro" id="IPR006076">
    <property type="entry name" value="FAD-dep_OxRdtase"/>
</dbReference>
<dbReference type="PANTHER" id="PTHR10961">
    <property type="entry name" value="PEROXISOMAL SARCOSINE OXIDASE"/>
    <property type="match status" value="1"/>
</dbReference>
<evidence type="ECO:0000313" key="7">
    <source>
        <dbReference type="EMBL" id="KAJ8021013.1"/>
    </source>
</evidence>
<evidence type="ECO:0000256" key="3">
    <source>
        <dbReference type="ARBA" id="ARBA00022630"/>
    </source>
</evidence>
<protein>
    <submittedName>
        <fullName evidence="7">Peroxisomal sarcosine oxidase</fullName>
    </submittedName>
</protein>
<dbReference type="GO" id="GO:0050031">
    <property type="term" value="F:L-pipecolate oxidase activity"/>
    <property type="evidence" value="ECO:0007669"/>
    <property type="project" value="TreeGrafter"/>
</dbReference>
<dbReference type="GO" id="GO:0050660">
    <property type="term" value="F:flavin adenine dinucleotide binding"/>
    <property type="evidence" value="ECO:0007669"/>
    <property type="project" value="InterPro"/>
</dbReference>
<proteinExistence type="inferred from homology"/>
<evidence type="ECO:0000256" key="1">
    <source>
        <dbReference type="ARBA" id="ARBA00001974"/>
    </source>
</evidence>
<comment type="cofactor">
    <cofactor evidence="1">
        <name>FAD</name>
        <dbReference type="ChEBI" id="CHEBI:57692"/>
    </cofactor>
</comment>
<dbReference type="AlphaFoldDB" id="A0A9Q0YE28"/>
<dbReference type="OrthoDB" id="424974at2759"/>
<keyword evidence="4" id="KW-0274">FAD</keyword>
<dbReference type="GO" id="GO:0033514">
    <property type="term" value="P:L-lysine catabolic process to acetyl-CoA via L-pipecolate"/>
    <property type="evidence" value="ECO:0007669"/>
    <property type="project" value="TreeGrafter"/>
</dbReference>
<dbReference type="SUPFAM" id="SSF54373">
    <property type="entry name" value="FAD-linked reductases, C-terminal domain"/>
    <property type="match status" value="1"/>
</dbReference>
<name>A0A9Q0YE28_HOLLE</name>
<dbReference type="Gene3D" id="3.50.50.60">
    <property type="entry name" value="FAD/NAD(P)-binding domain"/>
    <property type="match status" value="1"/>
</dbReference>
<dbReference type="SUPFAM" id="SSF51905">
    <property type="entry name" value="FAD/NAD(P)-binding domain"/>
    <property type="match status" value="1"/>
</dbReference>
<evidence type="ECO:0000256" key="5">
    <source>
        <dbReference type="ARBA" id="ARBA00023002"/>
    </source>
</evidence>
<accession>A0A9Q0YE28</accession>
<gene>
    <name evidence="7" type="ORF">HOLleu_40765</name>
</gene>
<dbReference type="GO" id="GO:0008115">
    <property type="term" value="F:sarcosine oxidase activity"/>
    <property type="evidence" value="ECO:0007669"/>
    <property type="project" value="TreeGrafter"/>
</dbReference>
<comment type="caution">
    <text evidence="7">The sequence shown here is derived from an EMBL/GenBank/DDBJ whole genome shotgun (WGS) entry which is preliminary data.</text>
</comment>
<dbReference type="InterPro" id="IPR045170">
    <property type="entry name" value="MTOX"/>
</dbReference>
<sequence>MMTDCIVIGGGVVGSSAAYHLAGEGKQTVLIEQFPLPHTRGSSHGPTRVIRTSYTNVLYSKMTVEAFHLWQRLEEETKCKLYRKTGMLVIDKPPFSTLEKAKKTALLSGGECVELSPADVQQLYPGLVTIPSGHRAFLEKGAGTLKADKALACLREQIKKFGGRIQDGEKVERIIPGKVVTVITNQATYQAKSLIIACGAWTRQVLQALGVNVPLKVVRTTVCFWKEPNEGQSEGFPIFCDYGIHPPKHFTLPCFVYGFPSIEYPGLRKLGIHQGIETHPDVRDEVCLDNTDSTSDMSFLFNYMKTRLPECGDKPSIVENCMYSMTPDEDFIVDTLPHHPNISFGCGFSGHGFKMAPVLGRILGELALGRKVSYDISCLSLKRFPGAINVSKY</sequence>
<keyword evidence="5" id="KW-0560">Oxidoreductase</keyword>
<organism evidence="7 8">
    <name type="scientific">Holothuria leucospilota</name>
    <name type="common">Black long sea cucumber</name>
    <name type="synonym">Mertensiothuria leucospilota</name>
    <dbReference type="NCBI Taxonomy" id="206669"/>
    <lineage>
        <taxon>Eukaryota</taxon>
        <taxon>Metazoa</taxon>
        <taxon>Echinodermata</taxon>
        <taxon>Eleutherozoa</taxon>
        <taxon>Echinozoa</taxon>
        <taxon>Holothuroidea</taxon>
        <taxon>Aspidochirotacea</taxon>
        <taxon>Aspidochirotida</taxon>
        <taxon>Holothuriidae</taxon>
        <taxon>Holothuria</taxon>
    </lineage>
</organism>
<dbReference type="NCBIfam" id="NF008425">
    <property type="entry name" value="PRK11259.1"/>
    <property type="match status" value="1"/>
</dbReference>
<dbReference type="Proteomes" id="UP001152320">
    <property type="component" value="Chromosome 22"/>
</dbReference>
<dbReference type="Gene3D" id="3.30.9.10">
    <property type="entry name" value="D-Amino Acid Oxidase, subunit A, domain 2"/>
    <property type="match status" value="1"/>
</dbReference>
<evidence type="ECO:0000259" key="6">
    <source>
        <dbReference type="Pfam" id="PF01266"/>
    </source>
</evidence>
<reference evidence="7" key="1">
    <citation type="submission" date="2021-10" db="EMBL/GenBank/DDBJ databases">
        <title>Tropical sea cucumber genome reveals ecological adaptation and Cuvierian tubules defense mechanism.</title>
        <authorList>
            <person name="Chen T."/>
        </authorList>
    </citation>
    <scope>NUCLEOTIDE SEQUENCE</scope>
    <source>
        <strain evidence="7">Nanhai2018</strain>
        <tissue evidence="7">Muscle</tissue>
    </source>
</reference>